<dbReference type="Proteomes" id="UP000053989">
    <property type="component" value="Unassembled WGS sequence"/>
</dbReference>
<keyword evidence="2" id="KW-1185">Reference proteome</keyword>
<protein>
    <submittedName>
        <fullName evidence="1">Uncharacterized protein</fullName>
    </submittedName>
</protein>
<name>A0A0C3DF48_9AGAM</name>
<reference evidence="1 2" key="1">
    <citation type="submission" date="2014-04" db="EMBL/GenBank/DDBJ databases">
        <authorList>
            <consortium name="DOE Joint Genome Institute"/>
            <person name="Kuo A."/>
            <person name="Kohler A."/>
            <person name="Nagy L.G."/>
            <person name="Floudas D."/>
            <person name="Copeland A."/>
            <person name="Barry K.W."/>
            <person name="Cichocki N."/>
            <person name="Veneault-Fourrey C."/>
            <person name="LaButti K."/>
            <person name="Lindquist E.A."/>
            <person name="Lipzen A."/>
            <person name="Lundell T."/>
            <person name="Morin E."/>
            <person name="Murat C."/>
            <person name="Sun H."/>
            <person name="Tunlid A."/>
            <person name="Henrissat B."/>
            <person name="Grigoriev I.V."/>
            <person name="Hibbett D.S."/>
            <person name="Martin F."/>
            <person name="Nordberg H.P."/>
            <person name="Cantor M.N."/>
            <person name="Hua S.X."/>
        </authorList>
    </citation>
    <scope>NUCLEOTIDE SEQUENCE [LARGE SCALE GENOMIC DNA]</scope>
    <source>
        <strain evidence="1 2">Foug A</strain>
    </source>
</reference>
<evidence type="ECO:0000313" key="2">
    <source>
        <dbReference type="Proteomes" id="UP000053989"/>
    </source>
</evidence>
<dbReference type="InParanoid" id="A0A0C3DF48"/>
<reference evidence="2" key="2">
    <citation type="submission" date="2015-01" db="EMBL/GenBank/DDBJ databases">
        <title>Evolutionary Origins and Diversification of the Mycorrhizal Mutualists.</title>
        <authorList>
            <consortium name="DOE Joint Genome Institute"/>
            <consortium name="Mycorrhizal Genomics Consortium"/>
            <person name="Kohler A."/>
            <person name="Kuo A."/>
            <person name="Nagy L.G."/>
            <person name="Floudas D."/>
            <person name="Copeland A."/>
            <person name="Barry K.W."/>
            <person name="Cichocki N."/>
            <person name="Veneault-Fourrey C."/>
            <person name="LaButti K."/>
            <person name="Lindquist E.A."/>
            <person name="Lipzen A."/>
            <person name="Lundell T."/>
            <person name="Morin E."/>
            <person name="Murat C."/>
            <person name="Riley R."/>
            <person name="Ohm R."/>
            <person name="Sun H."/>
            <person name="Tunlid A."/>
            <person name="Henrissat B."/>
            <person name="Grigoriev I.V."/>
            <person name="Hibbett D.S."/>
            <person name="Martin F."/>
        </authorList>
    </citation>
    <scope>NUCLEOTIDE SEQUENCE [LARGE SCALE GENOMIC DNA]</scope>
    <source>
        <strain evidence="2">Foug A</strain>
    </source>
</reference>
<proteinExistence type="predicted"/>
<sequence>MDGDEAYLNDAEGGTLEVASMPQSLLEAMRLTSITTILHLILLHNDGSVLKLNSLHQTIHRHTRRHHTPESLQFPLRQPLCRQQPRILRSMNLPQAINQDPYAPKHMAMLLEAVLVDARAEPLYYNPYDAQTQTHYTEPSHIPDPYSTGYNPYTATDTHQPECSYSVDTVQTLYRLFKRVGHTSMDTTRAQHV</sequence>
<organism evidence="1 2">
    <name type="scientific">Scleroderma citrinum Foug A</name>
    <dbReference type="NCBI Taxonomy" id="1036808"/>
    <lineage>
        <taxon>Eukaryota</taxon>
        <taxon>Fungi</taxon>
        <taxon>Dikarya</taxon>
        <taxon>Basidiomycota</taxon>
        <taxon>Agaricomycotina</taxon>
        <taxon>Agaricomycetes</taxon>
        <taxon>Agaricomycetidae</taxon>
        <taxon>Boletales</taxon>
        <taxon>Sclerodermatineae</taxon>
        <taxon>Sclerodermataceae</taxon>
        <taxon>Scleroderma</taxon>
    </lineage>
</organism>
<dbReference type="EMBL" id="KN822075">
    <property type="protein sequence ID" value="KIM59335.1"/>
    <property type="molecule type" value="Genomic_DNA"/>
</dbReference>
<accession>A0A0C3DF48</accession>
<dbReference type="AlphaFoldDB" id="A0A0C3DF48"/>
<dbReference type="OrthoDB" id="3365245at2759"/>
<evidence type="ECO:0000313" key="1">
    <source>
        <dbReference type="EMBL" id="KIM59335.1"/>
    </source>
</evidence>
<dbReference type="HOGENOM" id="CLU_1409573_0_0_1"/>
<gene>
    <name evidence="1" type="ORF">SCLCIDRAFT_1029322</name>
</gene>